<dbReference type="Proteomes" id="UP000199002">
    <property type="component" value="Unassembled WGS sequence"/>
</dbReference>
<organism evidence="1 2">
    <name type="scientific">Acidovorax soli</name>
    <dbReference type="NCBI Taxonomy" id="592050"/>
    <lineage>
        <taxon>Bacteria</taxon>
        <taxon>Pseudomonadati</taxon>
        <taxon>Pseudomonadota</taxon>
        <taxon>Betaproteobacteria</taxon>
        <taxon>Burkholderiales</taxon>
        <taxon>Comamonadaceae</taxon>
        <taxon>Acidovorax</taxon>
    </lineage>
</organism>
<dbReference type="InterPro" id="IPR029069">
    <property type="entry name" value="HotDog_dom_sf"/>
</dbReference>
<evidence type="ECO:0000313" key="2">
    <source>
        <dbReference type="Proteomes" id="UP000199002"/>
    </source>
</evidence>
<reference evidence="2" key="1">
    <citation type="submission" date="2016-10" db="EMBL/GenBank/DDBJ databases">
        <authorList>
            <person name="Varghese N."/>
            <person name="Submissions S."/>
        </authorList>
    </citation>
    <scope>NUCLEOTIDE SEQUENCE [LARGE SCALE GENOMIC DNA]</scope>
    <source>
        <strain evidence="2">DSM 25157</strain>
    </source>
</reference>
<dbReference type="Gene3D" id="3.10.129.10">
    <property type="entry name" value="Hotdog Thioesterase"/>
    <property type="match status" value="1"/>
</dbReference>
<keyword evidence="2" id="KW-1185">Reference proteome</keyword>
<sequence length="160" mass="17357">MARIVFDLPAHFGFATELQIYISHVNQGGHLDNAQLLTLVSEARVRFFQSLGYPEADVGGLSIVVGDIVAQYKSEGFHGETMRVEMAPADFNRYGFDLVFCMTETTSGREVARGKIGIVFIGTADRKVAVIPESIRQLLLARAGEPGSPAVPERVSSPST</sequence>
<name>A0A1H4D1V6_9BURK</name>
<gene>
    <name evidence="1" type="ORF">SAMN05421875_12217</name>
</gene>
<dbReference type="EMBL" id="FNQJ01000022">
    <property type="protein sequence ID" value="SEA66617.1"/>
    <property type="molecule type" value="Genomic_DNA"/>
</dbReference>
<evidence type="ECO:0000313" key="1">
    <source>
        <dbReference type="EMBL" id="SEA66617.1"/>
    </source>
</evidence>
<dbReference type="AlphaFoldDB" id="A0A1H4D1V6"/>
<dbReference type="CDD" id="cd00586">
    <property type="entry name" value="4HBT"/>
    <property type="match status" value="1"/>
</dbReference>
<dbReference type="GeneID" id="34231721"/>
<dbReference type="Pfam" id="PF13279">
    <property type="entry name" value="4HBT_2"/>
    <property type="match status" value="1"/>
</dbReference>
<dbReference type="STRING" id="592050.SAMN05421875_12217"/>
<proteinExistence type="predicted"/>
<accession>A0A1H4D1V6</accession>
<dbReference type="RefSeq" id="WP_092699456.1">
    <property type="nucleotide sequence ID" value="NZ_CAXIQL010000011.1"/>
</dbReference>
<protein>
    <submittedName>
        <fullName evidence="1">Acyl-CoA thioesterase FadM</fullName>
    </submittedName>
</protein>
<dbReference type="SUPFAM" id="SSF54637">
    <property type="entry name" value="Thioesterase/thiol ester dehydrase-isomerase"/>
    <property type="match status" value="1"/>
</dbReference>